<name>A0ABR2XDM5_9PEZI</name>
<gene>
    <name evidence="1" type="ORF">SCAR479_11370</name>
</gene>
<keyword evidence="2" id="KW-1185">Reference proteome</keyword>
<dbReference type="EMBL" id="JARVKM010000068">
    <property type="protein sequence ID" value="KAK9771889.1"/>
    <property type="molecule type" value="Genomic_DNA"/>
</dbReference>
<organism evidence="1 2">
    <name type="scientific">Seiridium cardinale</name>
    <dbReference type="NCBI Taxonomy" id="138064"/>
    <lineage>
        <taxon>Eukaryota</taxon>
        <taxon>Fungi</taxon>
        <taxon>Dikarya</taxon>
        <taxon>Ascomycota</taxon>
        <taxon>Pezizomycotina</taxon>
        <taxon>Sordariomycetes</taxon>
        <taxon>Xylariomycetidae</taxon>
        <taxon>Amphisphaeriales</taxon>
        <taxon>Sporocadaceae</taxon>
        <taxon>Seiridium</taxon>
    </lineage>
</organism>
<reference evidence="1 2" key="1">
    <citation type="submission" date="2024-02" db="EMBL/GenBank/DDBJ databases">
        <title>First draft genome assembly of two strains of Seiridium cardinale.</title>
        <authorList>
            <person name="Emiliani G."/>
            <person name="Scali E."/>
        </authorList>
    </citation>
    <scope>NUCLEOTIDE SEQUENCE [LARGE SCALE GENOMIC DNA]</scope>
    <source>
        <strain evidence="1 2">BM-138-000479</strain>
    </source>
</reference>
<sequence>MRTRESTPQSRRQYASHNSISVSLFEAKIGFVSHRPSTVNFKRAVVAPERRSNRPISVERRERVSANASVVDATAEPLPGERHIVGSLCPVCRASLSKIPEIWETVGAGLETAKNQLDQNRLISTVRNLLTGSGTGLEDGIDVLLKTALKSFGGIRNDFTTTIWGFYTVFL</sequence>
<proteinExistence type="predicted"/>
<accession>A0ABR2XDM5</accession>
<dbReference type="Proteomes" id="UP001465668">
    <property type="component" value="Unassembled WGS sequence"/>
</dbReference>
<evidence type="ECO:0000313" key="1">
    <source>
        <dbReference type="EMBL" id="KAK9771889.1"/>
    </source>
</evidence>
<evidence type="ECO:0000313" key="2">
    <source>
        <dbReference type="Proteomes" id="UP001465668"/>
    </source>
</evidence>
<protein>
    <submittedName>
        <fullName evidence="1">Uncharacterized protein</fullName>
    </submittedName>
</protein>
<comment type="caution">
    <text evidence="1">The sequence shown here is derived from an EMBL/GenBank/DDBJ whole genome shotgun (WGS) entry which is preliminary data.</text>
</comment>